<feature type="compositionally biased region" description="Low complexity" evidence="1">
    <location>
        <begin position="69"/>
        <end position="86"/>
    </location>
</feature>
<dbReference type="AlphaFoldDB" id="A0A557R5Z5"/>
<protein>
    <submittedName>
        <fullName evidence="2">Uncharacterized protein</fullName>
    </submittedName>
</protein>
<sequence>MIDHFNANDPATADDLLNLSLAIVNNNNNAEKVDASAILKWADEERVLDRTTRRHHFANSAATFDQADPSTNANDASSPNAAPQADARGKHHEEKRLALLGWAIQELARCVDDASIPQLTRSGNLNCEALTSHLDGLRDACGFPPETARGFSRQNLLATIREAVSAAKTAKEQIESSDKN</sequence>
<evidence type="ECO:0000313" key="2">
    <source>
        <dbReference type="EMBL" id="TVO72288.1"/>
    </source>
</evidence>
<accession>A0A557R5Z5</accession>
<evidence type="ECO:0000256" key="1">
    <source>
        <dbReference type="SAM" id="MobiDB-lite"/>
    </source>
</evidence>
<proteinExistence type="predicted"/>
<dbReference type="EMBL" id="VMNI01000021">
    <property type="protein sequence ID" value="TVO72288.1"/>
    <property type="molecule type" value="Genomic_DNA"/>
</dbReference>
<name>A0A557R5Z5_9RHOO</name>
<dbReference type="Proteomes" id="UP000318349">
    <property type="component" value="Unassembled WGS sequence"/>
</dbReference>
<organism evidence="2 3">
    <name type="scientific">Denitromonas halophila</name>
    <dbReference type="NCBI Taxonomy" id="1629404"/>
    <lineage>
        <taxon>Bacteria</taxon>
        <taxon>Pseudomonadati</taxon>
        <taxon>Pseudomonadota</taxon>
        <taxon>Betaproteobacteria</taxon>
        <taxon>Rhodocyclales</taxon>
        <taxon>Zoogloeaceae</taxon>
        <taxon>Denitromonas</taxon>
    </lineage>
</organism>
<reference evidence="2 3" key="1">
    <citation type="submission" date="2019-07" db="EMBL/GenBank/DDBJ databases">
        <title>The pathways for chlorine oxyanion respiration interact through the shared metabolite chlorate.</title>
        <authorList>
            <person name="Barnum T.P."/>
            <person name="Cheng Y."/>
            <person name="Hill K.A."/>
            <person name="Lucas L.N."/>
            <person name="Carlson H.K."/>
            <person name="Coates J.D."/>
        </authorList>
    </citation>
    <scope>NUCLEOTIDE SEQUENCE [LARGE SCALE GENOMIC DNA]</scope>
    <source>
        <strain evidence="2 3">SFB-1</strain>
    </source>
</reference>
<comment type="caution">
    <text evidence="2">The sequence shown here is derived from an EMBL/GenBank/DDBJ whole genome shotgun (WGS) entry which is preliminary data.</text>
</comment>
<evidence type="ECO:0000313" key="3">
    <source>
        <dbReference type="Proteomes" id="UP000318349"/>
    </source>
</evidence>
<feature type="region of interest" description="Disordered" evidence="1">
    <location>
        <begin position="59"/>
        <end position="92"/>
    </location>
</feature>
<gene>
    <name evidence="2" type="ORF">FHP89_18580</name>
</gene>